<feature type="domain" description="Carrier" evidence="7">
    <location>
        <begin position="963"/>
        <end position="1037"/>
    </location>
</feature>
<dbReference type="InterPro" id="IPR023213">
    <property type="entry name" value="CAT-like_dom_sf"/>
</dbReference>
<dbReference type="GO" id="GO:0044550">
    <property type="term" value="P:secondary metabolite biosynthetic process"/>
    <property type="evidence" value="ECO:0007669"/>
    <property type="project" value="UniProtKB-ARBA"/>
</dbReference>
<dbReference type="InterPro" id="IPR006162">
    <property type="entry name" value="Ppantetheine_attach_site"/>
</dbReference>
<evidence type="ECO:0000313" key="9">
    <source>
        <dbReference type="Proteomes" id="UP000198716"/>
    </source>
</evidence>
<evidence type="ECO:0000256" key="6">
    <source>
        <dbReference type="ARBA" id="ARBA00023194"/>
    </source>
</evidence>
<dbReference type="GO" id="GO:0017000">
    <property type="term" value="P:antibiotic biosynthetic process"/>
    <property type="evidence" value="ECO:0007669"/>
    <property type="project" value="UniProtKB-KW"/>
</dbReference>
<dbReference type="SMART" id="SM00823">
    <property type="entry name" value="PKS_PP"/>
    <property type="match status" value="2"/>
</dbReference>
<dbReference type="Proteomes" id="UP000198716">
    <property type="component" value="Unassembled WGS sequence"/>
</dbReference>
<dbReference type="InterPro" id="IPR010060">
    <property type="entry name" value="NRPS_synth"/>
</dbReference>
<dbReference type="NCBIfam" id="TIGR01733">
    <property type="entry name" value="AA-adenyl-dom"/>
    <property type="match status" value="2"/>
</dbReference>
<dbReference type="FunFam" id="2.30.38.10:FF:000001">
    <property type="entry name" value="Non-ribosomal peptide synthetase PvdI"/>
    <property type="match status" value="2"/>
</dbReference>
<dbReference type="SUPFAM" id="SSF47336">
    <property type="entry name" value="ACP-like"/>
    <property type="match status" value="2"/>
</dbReference>
<dbReference type="GO" id="GO:0003824">
    <property type="term" value="F:catalytic activity"/>
    <property type="evidence" value="ECO:0007669"/>
    <property type="project" value="InterPro"/>
</dbReference>
<dbReference type="PROSITE" id="PS00455">
    <property type="entry name" value="AMP_BINDING"/>
    <property type="match status" value="1"/>
</dbReference>
<keyword evidence="5" id="KW-0677">Repeat</keyword>
<dbReference type="InterPro" id="IPR045851">
    <property type="entry name" value="AMP-bd_C_sf"/>
</dbReference>
<dbReference type="EMBL" id="FOMZ01000001">
    <property type="protein sequence ID" value="SFD60299.1"/>
    <property type="molecule type" value="Genomic_DNA"/>
</dbReference>
<dbReference type="InterPro" id="IPR001242">
    <property type="entry name" value="Condensation_dom"/>
</dbReference>
<evidence type="ECO:0000313" key="8">
    <source>
        <dbReference type="EMBL" id="SFD60299.1"/>
    </source>
</evidence>
<dbReference type="FunFam" id="3.30.300.30:FF:000010">
    <property type="entry name" value="Enterobactin synthetase component F"/>
    <property type="match status" value="2"/>
</dbReference>
<dbReference type="FunFam" id="1.10.1200.10:FF:000005">
    <property type="entry name" value="Nonribosomal peptide synthetase 1"/>
    <property type="match status" value="1"/>
</dbReference>
<sequence length="3059" mass="334349">MPEIRRAVPLTAAQRGILFAQRLDPSNPIYNVAECVRIPGSIDVTLFHEALRRTVADAEVLRSRVVVDERAGETSLEIASWVEPPFEHVDLSGEPDPEAAAAEWTRAALEEPIDPRDPAPFSFTLLRLSAGETRWFQRYHHVLLDGVGMALIELRVAGVYSALVAGTPVPESGFDELRTLVDAEARYHDSEQYRRDRAYWNELLSDTPAPATLADRPPRMPTRLSRGVVRLSAARIEAVHALARRFGMGWPTVLVAAFGLYLNRASGGEQVVLGLPVAARRGGARNSVPGMTSNIVPLRLDVRQEITLREWVSEVSEALHEATRHQRYRYEDLRHDLNLLAEDQRLVGPHVNIVLTDYELDFAGIRGSARNLAGGPVEDLSLVIDRRGGDGGADLVFDVNPELYQPDEFELMRERFVELIGDITDRDPDRLLAEIDMAGRWERHQVLTEFAGRVRPVAETTLYDAVAEQAARTPSAIAVVADEVELSYARLLGRANRFARLLAERGVGSEDLVALAVPRSAEMMVALLGILGSGAGYVPIDPEYPADRIAVMLTESEPALVITAAPRELPDTEVPVLDSRNLAEELARLPEATLSDADRVRPLRSDNPAYTIYTSGSTGRPKGVVVSHRSAADLARWARESIGPDTLARTLAATSLNFDVSVFEMFGPLTCGGRIEVVRDVLALAERPNRSFHGTLVSAVPSALSALLAHGDVDVRADMVVLAGEPLSAHHLESIRAAIPGALIANIYGPTEATVYASAWFGGGNGSEAPNIGHPLSNTRTYVLDAALRPVPVGFSGELYLAGTGLARGYLRRPELTAHRFVADPLGEPGDRMYRTGDIVRWNALGELEYLGRADDQVKVRGFRVELGEIENALLTYEDVARAAAVVRTDTSGGKQLIAYVVRAAESDPEPDRLRNRLAARLPDYMVPAAVVVLDSFPLNPSGKLDRAALPAPDYSAVVSDRLPRTSGEEVLCRLVSEVLDLRSVSPEQNFFDLGGDSIVAIQLVSRARSVGLSITPRDVFDHKTVERLATAARHESTPVEYSEAATGAVPPPPIVHWLRERGDAVDGFNQSVLLEAPSALDRENLVILLGRLVDQHHVLRMRLTVEEDSTWGLFVEEPGSVHVDDQVRVVDASGIPHSEMAELVESEAESARGRLRPRAAGMVQAVLFEGCGDDGRGKQLLLVAHHLVVDGVSWRILFDDLEEGWSALAEGRRLRYEHGGMSYRHWALRLSELARQPEVVAELDHWKEVLSAPVAEPPVPSGQGSGEVHARMVALPDALSEALLNEMPAATHAGVDELLLTGIARAMRDVGIDTAGRPLLVDVERHGREEIAPGEAPYRTLGWFTSIHPVRLDLTGDEGDGVLGSLRCVKERVRAVPEHGLGFGLLRYLNTDTAPELAAAERPWLGFNYLGRLVHSGTGWTLRRAGATVSSDEDLPPAHALEIDVLAEGSADEPRLTARLTYLDTAFDETGIDGIVTAWLRELEELRLWCGTRSDRPGGALTPSDFDLVELDGEEVAAVEAGVGDVWDLFRPAPLAEGLLFHALYDDGNVDVYTVQVCFDMSGPVESELLRSCARHLSRRHPVLRGAFWYEDLRRPLHYVLAEVDVPWEEYDFADLPDAAAELRSLRREHRVRRFDLSTPPLLRFALVRTARQRYTLVLTCHHILLDGWSLPVLASELFRLYAADGDDSVLPTAPDHRGYQRWLAGRDREAAESAWADYLAGATPTLVSEGTPQDRLPEANTFELPEAVTLQLTTTARRNGLTLNTVLRGAWAVLLAFVTGRDDVVFGATVAGRPAELPDVEWMVGLFINTVPVRALMAPERPLHEVLHELQRDHSELMEHQHLGPADVQRAAGFDELFDTLVVFENYPLSDGTFSPESAAIEVTDVHGTDSTHYPLTLNITPGERLRLRLDHRPGAVGAATARRMLDGLRRVLNVFTQAPDTLVGRIDPLEPEEGHRLRTELNRTEREVPTTTLPELFERRVRLDPAARAVVFGDQSLSYERFNADVNRLARLLLASGAGRGTRVAVALPRSLELITALYAVHKTGAAYVPLDPDYPAERIEYVLSDCAPTLLLCTSGTVGEIEVELPRLRVDTEWFRAAVSRQPADDISAEERGTVLSEHDPAYLIYTSGSTGRPKGVVVPHRGIVNRLLWMRDHYGIDATDRVLQKTPSGFDVSVWEFFLPLISGASVVLAEPEGHRDTEYLSGLIAREGITTLHFVPSMLRAFLLEADPTACSSLRRVICSGEALPESARQRFRATFDAELHNLYGPTEASVDVTAWDCAEQAGTTVPIGYPVWNTRIHVLDAALRPVPPGTPGELYLAGEQLAHGYLNRPGLTAERFVANPFDTSGTRLYRTGDLATRREDGALEFLGRVDEQVKIRGFRVELGEIESVLTRHPAVSAAVVVDREDTGGNRQLVGYVVGEGADTSELRTYLAGTLPEYMVPSFLVSIGKLPVTANGKLDRAALPQPEVGVRESSPAPPRTVVEARLCELFASVLGLDEVGVDDGFFALGGDSIMSIQLVSRARGRELHFRPKDVFERGTPALLAGVCTSTSRAPVESDGAGVGDVVLPPIARRLIALRGPISGYHQSMLVRTPAGLDRTTLVRSLRAVLEYHDVLRAALVDDGPRPVLRVPPPGEIDVEAVVRRVDASGVVDASELIRAEHLGAQQELDPRRAAMVRAVWFDFGIDEPGRLLLLIHHLVVDGVSWRVLLPDLELAHRAVADGAEPELEPVPTSFRSWSSRLAELADSPAVREQAPFWQRTLYRGDEAHVADRKPGPSDTVGTLRRHDSRLSVEATRELLTTVAPAFHAGMDEVLLTGFVVAVEVWRKRHGRSSGAVLVDLEGHGREELVSGMDVSRTVGWFTSIHPVRLEVSEPDIEEVLVAGPATGRALKRIKEQLRSVPGTGVGFGLLGCSDTEPVDLPSESPDVCFNYLGRLPANDSGKDFGPVPESPGPHGGADADMPVTHALDITAAVAEGPVGPELTLTALRPKELLSDSAESELFALWERTLYALIEHAGGTNAGGHTPSDLTLVGLDQDEIDLFEDELEAEGELW</sequence>
<dbReference type="GO" id="GO:0005737">
    <property type="term" value="C:cytoplasm"/>
    <property type="evidence" value="ECO:0007669"/>
    <property type="project" value="TreeGrafter"/>
</dbReference>
<dbReference type="CDD" id="cd19543">
    <property type="entry name" value="DCL_NRPS"/>
    <property type="match status" value="1"/>
</dbReference>
<dbReference type="InterPro" id="IPR000873">
    <property type="entry name" value="AMP-dep_synth/lig_dom"/>
</dbReference>
<dbReference type="FunFam" id="3.40.50.980:FF:000001">
    <property type="entry name" value="Non-ribosomal peptide synthetase"/>
    <property type="match status" value="2"/>
</dbReference>
<reference evidence="9" key="1">
    <citation type="submission" date="2016-10" db="EMBL/GenBank/DDBJ databases">
        <authorList>
            <person name="Varghese N."/>
            <person name="Submissions S."/>
        </authorList>
    </citation>
    <scope>NUCLEOTIDE SEQUENCE [LARGE SCALE GENOMIC DNA]</scope>
    <source>
        <strain evidence="9">DSM 45004</strain>
    </source>
</reference>
<dbReference type="InterPro" id="IPR020845">
    <property type="entry name" value="AMP-binding_CS"/>
</dbReference>
<dbReference type="PROSITE" id="PS50075">
    <property type="entry name" value="CARRIER"/>
    <property type="match status" value="2"/>
</dbReference>
<dbReference type="Pfam" id="PF00501">
    <property type="entry name" value="AMP-binding"/>
    <property type="match status" value="2"/>
</dbReference>
<dbReference type="NCBIfam" id="TIGR01720">
    <property type="entry name" value="NRPS-para261"/>
    <property type="match status" value="2"/>
</dbReference>
<evidence type="ECO:0000256" key="1">
    <source>
        <dbReference type="ARBA" id="ARBA00001957"/>
    </source>
</evidence>
<dbReference type="Gene3D" id="1.10.1200.10">
    <property type="entry name" value="ACP-like"/>
    <property type="match status" value="2"/>
</dbReference>
<dbReference type="Pfam" id="PF00550">
    <property type="entry name" value="PP-binding"/>
    <property type="match status" value="2"/>
</dbReference>
<dbReference type="PANTHER" id="PTHR45527:SF1">
    <property type="entry name" value="FATTY ACID SYNTHASE"/>
    <property type="match status" value="1"/>
</dbReference>
<evidence type="ECO:0000256" key="5">
    <source>
        <dbReference type="ARBA" id="ARBA00022737"/>
    </source>
</evidence>
<comment type="cofactor">
    <cofactor evidence="1">
        <name>pantetheine 4'-phosphate</name>
        <dbReference type="ChEBI" id="CHEBI:47942"/>
    </cofactor>
</comment>
<proteinExistence type="inferred from homology"/>
<protein>
    <submittedName>
        <fullName evidence="8">Non-ribosomal peptide synthase domain TIGR01720/amino acid adenylation domain-containing protein</fullName>
    </submittedName>
</protein>
<dbReference type="Gene3D" id="3.30.559.10">
    <property type="entry name" value="Chloramphenicol acetyltransferase-like domain"/>
    <property type="match status" value="4"/>
</dbReference>
<evidence type="ECO:0000256" key="4">
    <source>
        <dbReference type="ARBA" id="ARBA00022553"/>
    </source>
</evidence>
<dbReference type="FunFam" id="3.40.50.980:FF:000002">
    <property type="entry name" value="Enterobactin synthetase component F"/>
    <property type="match status" value="1"/>
</dbReference>
<dbReference type="SUPFAM" id="SSF52777">
    <property type="entry name" value="CoA-dependent acyltransferases"/>
    <property type="match status" value="8"/>
</dbReference>
<dbReference type="CDD" id="cd05930">
    <property type="entry name" value="A_NRPS"/>
    <property type="match status" value="1"/>
</dbReference>
<dbReference type="Gene3D" id="2.30.38.10">
    <property type="entry name" value="Luciferase, Domain 3"/>
    <property type="match status" value="1"/>
</dbReference>
<dbReference type="Gene3D" id="3.40.50.12780">
    <property type="entry name" value="N-terminal domain of ligase-like"/>
    <property type="match status" value="1"/>
</dbReference>
<accession>A0A1I1TP81</accession>
<dbReference type="InterPro" id="IPR042099">
    <property type="entry name" value="ANL_N_sf"/>
</dbReference>
<keyword evidence="9" id="KW-1185">Reference proteome</keyword>
<name>A0A1I1TP81_9ACTN</name>
<evidence type="ECO:0000256" key="2">
    <source>
        <dbReference type="ARBA" id="ARBA00006432"/>
    </source>
</evidence>
<dbReference type="Gene3D" id="3.30.559.30">
    <property type="entry name" value="Nonribosomal peptide synthetase, condensation domain"/>
    <property type="match status" value="4"/>
</dbReference>
<dbReference type="GO" id="GO:0008610">
    <property type="term" value="P:lipid biosynthetic process"/>
    <property type="evidence" value="ECO:0007669"/>
    <property type="project" value="UniProtKB-ARBA"/>
</dbReference>
<keyword evidence="3" id="KW-0596">Phosphopantetheine</keyword>
<dbReference type="InterPro" id="IPR020806">
    <property type="entry name" value="PKS_PP-bd"/>
</dbReference>
<dbReference type="FunFam" id="3.40.50.12780:FF:000012">
    <property type="entry name" value="Non-ribosomal peptide synthetase"/>
    <property type="match status" value="1"/>
</dbReference>
<dbReference type="NCBIfam" id="NF003417">
    <property type="entry name" value="PRK04813.1"/>
    <property type="match status" value="2"/>
</dbReference>
<keyword evidence="4" id="KW-0597">Phosphoprotein</keyword>
<dbReference type="Pfam" id="PF13193">
    <property type="entry name" value="AMP-binding_C"/>
    <property type="match status" value="2"/>
</dbReference>
<dbReference type="Gene3D" id="3.40.50.980">
    <property type="match status" value="2"/>
</dbReference>
<dbReference type="InterPro" id="IPR025110">
    <property type="entry name" value="AMP-bd_C"/>
</dbReference>
<keyword evidence="6" id="KW-0045">Antibiotic biosynthesis</keyword>
<feature type="domain" description="Carrier" evidence="7">
    <location>
        <begin position="2483"/>
        <end position="2557"/>
    </location>
</feature>
<dbReference type="CDD" id="cd17646">
    <property type="entry name" value="A_NRPS_AB3403-like"/>
    <property type="match status" value="1"/>
</dbReference>
<dbReference type="Gene3D" id="3.30.300.30">
    <property type="match status" value="2"/>
</dbReference>
<evidence type="ECO:0000259" key="7">
    <source>
        <dbReference type="PROSITE" id="PS50075"/>
    </source>
</evidence>
<dbReference type="GO" id="GO:0031177">
    <property type="term" value="F:phosphopantetheine binding"/>
    <property type="evidence" value="ECO:0007669"/>
    <property type="project" value="InterPro"/>
</dbReference>
<evidence type="ECO:0000256" key="3">
    <source>
        <dbReference type="ARBA" id="ARBA00022450"/>
    </source>
</evidence>
<dbReference type="RefSeq" id="WP_092922407.1">
    <property type="nucleotide sequence ID" value="NZ_FOMZ01000001.1"/>
</dbReference>
<dbReference type="PANTHER" id="PTHR45527">
    <property type="entry name" value="NONRIBOSOMAL PEPTIDE SYNTHETASE"/>
    <property type="match status" value="1"/>
</dbReference>
<gene>
    <name evidence="8" type="ORF">SAMN04487819_101233</name>
</gene>
<dbReference type="InterPro" id="IPR036736">
    <property type="entry name" value="ACP-like_sf"/>
</dbReference>
<comment type="similarity">
    <text evidence="2">Belongs to the ATP-dependent AMP-binding enzyme family.</text>
</comment>
<dbReference type="InterPro" id="IPR010071">
    <property type="entry name" value="AA_adenyl_dom"/>
</dbReference>
<dbReference type="SUPFAM" id="SSF56801">
    <property type="entry name" value="Acetyl-CoA synthetase-like"/>
    <property type="match status" value="2"/>
</dbReference>
<dbReference type="InterPro" id="IPR009081">
    <property type="entry name" value="PP-bd_ACP"/>
</dbReference>
<dbReference type="Pfam" id="PF00668">
    <property type="entry name" value="Condensation"/>
    <property type="match status" value="4"/>
</dbReference>
<dbReference type="PROSITE" id="PS00012">
    <property type="entry name" value="PHOSPHOPANTETHEINE"/>
    <property type="match status" value="2"/>
</dbReference>
<organism evidence="8 9">
    <name type="scientific">Actinopolyspora alba</name>
    <dbReference type="NCBI Taxonomy" id="673379"/>
    <lineage>
        <taxon>Bacteria</taxon>
        <taxon>Bacillati</taxon>
        <taxon>Actinomycetota</taxon>
        <taxon>Actinomycetes</taxon>
        <taxon>Actinopolysporales</taxon>
        <taxon>Actinopolysporaceae</taxon>
        <taxon>Actinopolyspora</taxon>
        <taxon>Actinopolyspora alba group</taxon>
    </lineage>
</organism>
<dbReference type="GO" id="GO:0043041">
    <property type="term" value="P:amino acid activation for nonribosomal peptide biosynthetic process"/>
    <property type="evidence" value="ECO:0007669"/>
    <property type="project" value="TreeGrafter"/>
</dbReference>